<dbReference type="GO" id="GO:0008643">
    <property type="term" value="P:carbohydrate transport"/>
    <property type="evidence" value="ECO:0007669"/>
    <property type="project" value="InterPro"/>
</dbReference>
<dbReference type="InterPro" id="IPR039672">
    <property type="entry name" value="MFS_2"/>
</dbReference>
<evidence type="ECO:0008006" key="5">
    <source>
        <dbReference type="Google" id="ProtNLM"/>
    </source>
</evidence>
<feature type="transmembrane region" description="Helical" evidence="2">
    <location>
        <begin position="345"/>
        <end position="367"/>
    </location>
</feature>
<evidence type="ECO:0000313" key="4">
    <source>
        <dbReference type="Proteomes" id="UP000472676"/>
    </source>
</evidence>
<evidence type="ECO:0000313" key="3">
    <source>
        <dbReference type="EMBL" id="NGY05841.1"/>
    </source>
</evidence>
<comment type="similarity">
    <text evidence="1">Belongs to the sodium:galactoside symporter (TC 2.A.2) family.</text>
</comment>
<evidence type="ECO:0000256" key="2">
    <source>
        <dbReference type="SAM" id="Phobius"/>
    </source>
</evidence>
<name>A0A6M2BUG0_9GAMM</name>
<feature type="transmembrane region" description="Helical" evidence="2">
    <location>
        <begin position="251"/>
        <end position="273"/>
    </location>
</feature>
<feature type="transmembrane region" description="Helical" evidence="2">
    <location>
        <begin position="193"/>
        <end position="213"/>
    </location>
</feature>
<dbReference type="PANTHER" id="PTHR11328:SF28">
    <property type="entry name" value="MAJOR FACILITATOR SUPERFAMILY DOMAIN-CONTAINING PROTEIN 12"/>
    <property type="match status" value="1"/>
</dbReference>
<dbReference type="GO" id="GO:0015293">
    <property type="term" value="F:symporter activity"/>
    <property type="evidence" value="ECO:0007669"/>
    <property type="project" value="InterPro"/>
</dbReference>
<feature type="transmembrane region" description="Helical" evidence="2">
    <location>
        <begin position="115"/>
        <end position="134"/>
    </location>
</feature>
<dbReference type="PANTHER" id="PTHR11328">
    <property type="entry name" value="MAJOR FACILITATOR SUPERFAMILY DOMAIN-CONTAINING PROTEIN"/>
    <property type="match status" value="1"/>
</dbReference>
<dbReference type="InterPro" id="IPR036259">
    <property type="entry name" value="MFS_trans_sf"/>
</dbReference>
<evidence type="ECO:0000256" key="1">
    <source>
        <dbReference type="ARBA" id="ARBA00009617"/>
    </source>
</evidence>
<reference evidence="3 4" key="1">
    <citation type="journal article" date="2014" name="Int. J. Syst. Evol. Microbiol.">
        <title>Solimonas terrae sp. nov., isolated from soil.</title>
        <authorList>
            <person name="Kim S.J."/>
            <person name="Moon J.Y."/>
            <person name="Weon H.Y."/>
            <person name="Ahn J.H."/>
            <person name="Chen W.M."/>
            <person name="Kwon S.W."/>
        </authorList>
    </citation>
    <scope>NUCLEOTIDE SEQUENCE [LARGE SCALE GENOMIC DNA]</scope>
    <source>
        <strain evidence="3 4">KIS83-12</strain>
    </source>
</reference>
<gene>
    <name evidence="3" type="ORF">G7Y85_13795</name>
</gene>
<feature type="transmembrane region" description="Helical" evidence="2">
    <location>
        <begin position="285"/>
        <end position="303"/>
    </location>
</feature>
<feature type="transmembrane region" description="Helical" evidence="2">
    <location>
        <begin position="87"/>
        <end position="103"/>
    </location>
</feature>
<feature type="transmembrane region" description="Helical" evidence="2">
    <location>
        <begin position="46"/>
        <end position="66"/>
    </location>
</feature>
<dbReference type="Pfam" id="PF13347">
    <property type="entry name" value="MFS_2"/>
    <property type="match status" value="1"/>
</dbReference>
<dbReference type="SUPFAM" id="SSF103473">
    <property type="entry name" value="MFS general substrate transporter"/>
    <property type="match status" value="1"/>
</dbReference>
<keyword evidence="2" id="KW-1133">Transmembrane helix</keyword>
<protein>
    <recommendedName>
        <fullName evidence="5">MFS transporter</fullName>
    </recommendedName>
</protein>
<dbReference type="Proteomes" id="UP000472676">
    <property type="component" value="Unassembled WGS sequence"/>
</dbReference>
<keyword evidence="2" id="KW-0472">Membrane</keyword>
<dbReference type="RefSeq" id="WP_166258147.1">
    <property type="nucleotide sequence ID" value="NZ_JAAMOW010000007.1"/>
</dbReference>
<dbReference type="AlphaFoldDB" id="A0A6M2BUG0"/>
<dbReference type="EMBL" id="JAAMOW010000007">
    <property type="protein sequence ID" value="NGY05841.1"/>
    <property type="molecule type" value="Genomic_DNA"/>
</dbReference>
<proteinExistence type="inferred from homology"/>
<accession>A0A6M2BUG0</accession>
<keyword evidence="4" id="KW-1185">Reference proteome</keyword>
<feature type="transmembrane region" description="Helical" evidence="2">
    <location>
        <begin position="435"/>
        <end position="459"/>
    </location>
</feature>
<organism evidence="3 4">
    <name type="scientific">Solimonas terrae</name>
    <dbReference type="NCBI Taxonomy" id="1396819"/>
    <lineage>
        <taxon>Bacteria</taxon>
        <taxon>Pseudomonadati</taxon>
        <taxon>Pseudomonadota</taxon>
        <taxon>Gammaproteobacteria</taxon>
        <taxon>Nevskiales</taxon>
        <taxon>Nevskiaceae</taxon>
        <taxon>Solimonas</taxon>
    </lineage>
</organism>
<keyword evidence="2" id="KW-0812">Transmembrane</keyword>
<feature type="transmembrane region" description="Helical" evidence="2">
    <location>
        <begin position="388"/>
        <end position="415"/>
    </location>
</feature>
<sequence length="474" mass="51237">MSSNSREPSPKLPVHTKFAYGLGSLAFGIKDQGFNTLLMLYYNQVIGLPAAWVGAAIMLTMVVDALSDPLIGHYSDHLRTRWGRRHPFMYASAVPVSVAYLLLWMPPAGGHDLQFLYLLVMSIIVRVAISCYEIPSTALISEFSGDYDERTSMSTYRSLFYAIGTVGMAVVALKVFLRPTPEQPIGQLNAAGYHLYAAAAGGLMLFSILISTLGTHHRIPSLRVQQEEKRPSLADFRGQLKAIVMDRTYSSVLLCAFFFAVGGGFATTLGVYINTYFWRLNADQLGTISGSMAWGVILALVVVQLSKKLGKKETAMVLFGVALLSIAAPVTLGLLGVMSAGMPDLIPILSLQAAVMVMCILAAMILATSMVADVGEHFELKTGKRTEGLMFAALIMINKAVSGMGVFLSGLALSVIGFPDHADPATIDPLAVAHLGWSCVIVVTFFCVLAIVALSFYPITRASHERALRELGRR</sequence>
<comment type="caution">
    <text evidence="3">The sequence shown here is derived from an EMBL/GenBank/DDBJ whole genome shotgun (WGS) entry which is preliminary data.</text>
</comment>
<dbReference type="Gene3D" id="1.20.1250.20">
    <property type="entry name" value="MFS general substrate transporter like domains"/>
    <property type="match status" value="2"/>
</dbReference>
<feature type="transmembrane region" description="Helical" evidence="2">
    <location>
        <begin position="155"/>
        <end position="173"/>
    </location>
</feature>
<dbReference type="GO" id="GO:0005886">
    <property type="term" value="C:plasma membrane"/>
    <property type="evidence" value="ECO:0007669"/>
    <property type="project" value="TreeGrafter"/>
</dbReference>
<feature type="transmembrane region" description="Helical" evidence="2">
    <location>
        <begin position="315"/>
        <end position="339"/>
    </location>
</feature>